<dbReference type="Pfam" id="PF01638">
    <property type="entry name" value="HxlR"/>
    <property type="match status" value="1"/>
</dbReference>
<keyword evidence="3" id="KW-0804">Transcription</keyword>
<organism evidence="6 7">
    <name type="scientific">Nocardioides gansuensis</name>
    <dbReference type="NCBI Taxonomy" id="2138300"/>
    <lineage>
        <taxon>Bacteria</taxon>
        <taxon>Bacillati</taxon>
        <taxon>Actinomycetota</taxon>
        <taxon>Actinomycetes</taxon>
        <taxon>Propionibacteriales</taxon>
        <taxon>Nocardioidaceae</taxon>
        <taxon>Nocardioides</taxon>
    </lineage>
</organism>
<keyword evidence="7" id="KW-1185">Reference proteome</keyword>
<dbReference type="Gene3D" id="3.40.30.10">
    <property type="entry name" value="Glutaredoxin"/>
    <property type="match status" value="1"/>
</dbReference>
<dbReference type="EMBL" id="QDGZ01000008">
    <property type="protein sequence ID" value="PVG81345.1"/>
    <property type="molecule type" value="Genomic_DNA"/>
</dbReference>
<dbReference type="PROSITE" id="PS51352">
    <property type="entry name" value="THIOREDOXIN_2"/>
    <property type="match status" value="1"/>
</dbReference>
<dbReference type="Pfam" id="PF08534">
    <property type="entry name" value="Redoxin"/>
    <property type="match status" value="1"/>
</dbReference>
<dbReference type="InterPro" id="IPR013740">
    <property type="entry name" value="Redoxin"/>
</dbReference>
<evidence type="ECO:0000256" key="2">
    <source>
        <dbReference type="ARBA" id="ARBA00023125"/>
    </source>
</evidence>
<name>A0A2T8F6L1_9ACTN</name>
<sequence length="286" mass="30820">MRHEDLADADCGIAQALGVVGDWQTLLVVRECAAGVTRFDALHHELGISRRALAEKLARLVEHGILERRPYSDRPPRHDYVLTAKGEGLLPVLVALQEFGTRHVMGDGSVSAAPATAEVQRLERLTGTRLPPLELVDHHDGTVRLPADRPTVLFFFPGAWPPDAHGYPPGWGDIPGARGCTLECLSYARAHDDFTAAGVQVVGVSTQRPDQLAGFAEHAGLPYLLASDQDGRAATTLRLPVFRTAGVDRLKRVSLLVGEDGVVRHVQAPVTDPAAAVDEMLALVSR</sequence>
<feature type="domain" description="HTH hxlR-type" evidence="4">
    <location>
        <begin position="11"/>
        <end position="108"/>
    </location>
</feature>
<evidence type="ECO:0000259" key="4">
    <source>
        <dbReference type="PROSITE" id="PS51118"/>
    </source>
</evidence>
<dbReference type="InterPro" id="IPR036390">
    <property type="entry name" value="WH_DNA-bd_sf"/>
</dbReference>
<dbReference type="SUPFAM" id="SSF46785">
    <property type="entry name" value="Winged helix' DNA-binding domain"/>
    <property type="match status" value="1"/>
</dbReference>
<dbReference type="PANTHER" id="PTHR33204:SF18">
    <property type="entry name" value="TRANSCRIPTIONAL REGULATORY PROTEIN"/>
    <property type="match status" value="1"/>
</dbReference>
<dbReference type="InterPro" id="IPR036249">
    <property type="entry name" value="Thioredoxin-like_sf"/>
</dbReference>
<proteinExistence type="predicted"/>
<comment type="caution">
    <text evidence="6">The sequence shown here is derived from an EMBL/GenBank/DDBJ whole genome shotgun (WGS) entry which is preliminary data.</text>
</comment>
<evidence type="ECO:0000259" key="5">
    <source>
        <dbReference type="PROSITE" id="PS51352"/>
    </source>
</evidence>
<dbReference type="OrthoDB" id="9792527at2"/>
<evidence type="ECO:0000313" key="7">
    <source>
        <dbReference type="Proteomes" id="UP000246018"/>
    </source>
</evidence>
<reference evidence="6 7" key="1">
    <citation type="submission" date="2018-04" db="EMBL/GenBank/DDBJ databases">
        <title>Genome of Nocardioides gansuensis WSJ-1.</title>
        <authorList>
            <person name="Wu S."/>
            <person name="Wang G."/>
        </authorList>
    </citation>
    <scope>NUCLEOTIDE SEQUENCE [LARGE SCALE GENOMIC DNA]</scope>
    <source>
        <strain evidence="6 7">WSJ-1</strain>
    </source>
</reference>
<dbReference type="PROSITE" id="PS51118">
    <property type="entry name" value="HTH_HXLR"/>
    <property type="match status" value="1"/>
</dbReference>
<dbReference type="GO" id="GO:0016491">
    <property type="term" value="F:oxidoreductase activity"/>
    <property type="evidence" value="ECO:0007669"/>
    <property type="project" value="InterPro"/>
</dbReference>
<dbReference type="Proteomes" id="UP000246018">
    <property type="component" value="Unassembled WGS sequence"/>
</dbReference>
<keyword evidence="1" id="KW-0805">Transcription regulation</keyword>
<dbReference type="InterPro" id="IPR036388">
    <property type="entry name" value="WH-like_DNA-bd_sf"/>
</dbReference>
<accession>A0A2T8F6L1</accession>
<keyword evidence="2" id="KW-0238">DNA-binding</keyword>
<dbReference type="RefSeq" id="WP_116573628.1">
    <property type="nucleotide sequence ID" value="NZ_QDGZ01000008.1"/>
</dbReference>
<dbReference type="GO" id="GO:0003677">
    <property type="term" value="F:DNA binding"/>
    <property type="evidence" value="ECO:0007669"/>
    <property type="project" value="UniProtKB-KW"/>
</dbReference>
<dbReference type="CDD" id="cd03017">
    <property type="entry name" value="PRX_BCP"/>
    <property type="match status" value="1"/>
</dbReference>
<dbReference type="Gene3D" id="1.10.10.10">
    <property type="entry name" value="Winged helix-like DNA-binding domain superfamily/Winged helix DNA-binding domain"/>
    <property type="match status" value="1"/>
</dbReference>
<evidence type="ECO:0000256" key="3">
    <source>
        <dbReference type="ARBA" id="ARBA00023163"/>
    </source>
</evidence>
<dbReference type="SUPFAM" id="SSF52833">
    <property type="entry name" value="Thioredoxin-like"/>
    <property type="match status" value="1"/>
</dbReference>
<dbReference type="InterPro" id="IPR013766">
    <property type="entry name" value="Thioredoxin_domain"/>
</dbReference>
<protein>
    <submittedName>
        <fullName evidence="6">HxlR family transcriptional regulator</fullName>
    </submittedName>
</protein>
<evidence type="ECO:0000256" key="1">
    <source>
        <dbReference type="ARBA" id="ARBA00023015"/>
    </source>
</evidence>
<feature type="domain" description="Thioredoxin" evidence="5">
    <location>
        <begin position="124"/>
        <end position="286"/>
    </location>
</feature>
<dbReference type="InterPro" id="IPR002577">
    <property type="entry name" value="HTH_HxlR"/>
</dbReference>
<dbReference type="PANTHER" id="PTHR33204">
    <property type="entry name" value="TRANSCRIPTIONAL REGULATOR, MARR FAMILY"/>
    <property type="match status" value="1"/>
</dbReference>
<dbReference type="AlphaFoldDB" id="A0A2T8F6L1"/>
<evidence type="ECO:0000313" key="6">
    <source>
        <dbReference type="EMBL" id="PVG81345.1"/>
    </source>
</evidence>
<gene>
    <name evidence="6" type="ORF">DDE18_17815</name>
</gene>